<dbReference type="PROSITE" id="PS51892">
    <property type="entry name" value="SUBTILASE"/>
    <property type="match status" value="1"/>
</dbReference>
<dbReference type="InterPro" id="IPR000209">
    <property type="entry name" value="Peptidase_S8/S53_dom"/>
</dbReference>
<evidence type="ECO:0000259" key="7">
    <source>
        <dbReference type="Pfam" id="PF00082"/>
    </source>
</evidence>
<dbReference type="PANTHER" id="PTHR43399">
    <property type="entry name" value="SUBTILISIN-RELATED"/>
    <property type="match status" value="1"/>
</dbReference>
<dbReference type="PIRSF" id="PIRSF037903">
    <property type="entry name" value="Subtilisin_rel_GFO_2223"/>
    <property type="match status" value="1"/>
</dbReference>
<dbReference type="EMBL" id="GL945016">
    <property type="protein sequence ID" value="EGN58264.1"/>
    <property type="molecule type" value="Genomic_DNA"/>
</dbReference>
<dbReference type="AlphaFoldDB" id="F8N599"/>
<dbReference type="STRING" id="688246.Premu_0060"/>
<dbReference type="HOGENOM" id="CLU_026626_0_0_10"/>
<organism evidence="8 9">
    <name type="scientific">Hallella multisaccharivorax DSM 17128</name>
    <dbReference type="NCBI Taxonomy" id="688246"/>
    <lineage>
        <taxon>Bacteria</taxon>
        <taxon>Pseudomonadati</taxon>
        <taxon>Bacteroidota</taxon>
        <taxon>Bacteroidia</taxon>
        <taxon>Bacteroidales</taxon>
        <taxon>Prevotellaceae</taxon>
        <taxon>Hallella</taxon>
    </lineage>
</organism>
<dbReference type="OrthoDB" id="9792152at2"/>
<feature type="signal peptide" evidence="6">
    <location>
        <begin position="1"/>
        <end position="22"/>
    </location>
</feature>
<evidence type="ECO:0000256" key="3">
    <source>
        <dbReference type="ARBA" id="ARBA00022801"/>
    </source>
</evidence>
<dbReference type="PROSITE" id="PS00138">
    <property type="entry name" value="SUBTILASE_SER"/>
    <property type="match status" value="1"/>
</dbReference>
<evidence type="ECO:0000256" key="2">
    <source>
        <dbReference type="ARBA" id="ARBA00022670"/>
    </source>
</evidence>
<keyword evidence="9" id="KW-1185">Reference proteome</keyword>
<dbReference type="PANTHER" id="PTHR43399:SF4">
    <property type="entry name" value="CELL WALL-ASSOCIATED PROTEASE"/>
    <property type="match status" value="1"/>
</dbReference>
<protein>
    <submittedName>
        <fullName evidence="8">Peptidase S8 and S53 subtilisin kexin sedolisin</fullName>
    </submittedName>
</protein>
<keyword evidence="2 5" id="KW-0645">Protease</keyword>
<feature type="active site" description="Charge relay system" evidence="5">
    <location>
        <position position="187"/>
    </location>
</feature>
<feature type="active site" description="Charge relay system" evidence="5">
    <location>
        <position position="402"/>
    </location>
</feature>
<proteinExistence type="inferred from homology"/>
<feature type="active site" description="Charge relay system" evidence="5">
    <location>
        <position position="224"/>
    </location>
</feature>
<keyword evidence="3 5" id="KW-0378">Hydrolase</keyword>
<keyword evidence="6" id="KW-0732">Signal</keyword>
<dbReference type="eggNOG" id="COG1404">
    <property type="taxonomic scope" value="Bacteria"/>
</dbReference>
<reference evidence="9" key="1">
    <citation type="journal article" date="2011" name="Stand. Genomic Sci.">
        <title>Non-contiguous finished genome sequence of the opportunistic oral pathogen Prevotella multisaccharivorax type strain (PPPA20).</title>
        <authorList>
            <person name="Pati A."/>
            <person name="Gronow S."/>
            <person name="Lu M."/>
            <person name="Lapidus A."/>
            <person name="Nolan M."/>
            <person name="Lucas S."/>
            <person name="Hammon N."/>
            <person name="Deshpande S."/>
            <person name="Cheng J.F."/>
            <person name="Tapia R."/>
            <person name="Han C."/>
            <person name="Goodwin L."/>
            <person name="Pitluck S."/>
            <person name="Liolios K."/>
            <person name="Pagani I."/>
            <person name="Mavromatis K."/>
            <person name="Mikhailova N."/>
            <person name="Huntemann M."/>
            <person name="Chen A."/>
            <person name="Palaniappan K."/>
            <person name="Land M."/>
            <person name="Hauser L."/>
            <person name="Detter J.C."/>
            <person name="Brambilla E.M."/>
            <person name="Rohde M."/>
            <person name="Goker M."/>
            <person name="Woyke T."/>
            <person name="Bristow J."/>
            <person name="Eisen J.A."/>
            <person name="Markowitz V."/>
            <person name="Hugenholtz P."/>
            <person name="Kyrpides N.C."/>
            <person name="Klenk H.P."/>
            <person name="Ivanova N."/>
        </authorList>
    </citation>
    <scope>NUCLEOTIDE SEQUENCE [LARGE SCALE GENOMIC DNA]</scope>
    <source>
        <strain evidence="9">DSM 17128</strain>
    </source>
</reference>
<evidence type="ECO:0000313" key="9">
    <source>
        <dbReference type="Proteomes" id="UP000002772"/>
    </source>
</evidence>
<dbReference type="SUPFAM" id="SSF52743">
    <property type="entry name" value="Subtilisin-like"/>
    <property type="match status" value="1"/>
</dbReference>
<feature type="chain" id="PRO_5003380862" evidence="6">
    <location>
        <begin position="23"/>
        <end position="461"/>
    </location>
</feature>
<name>F8N599_9BACT</name>
<dbReference type="Pfam" id="PF00082">
    <property type="entry name" value="Peptidase_S8"/>
    <property type="match status" value="1"/>
</dbReference>
<dbReference type="InterPro" id="IPR036852">
    <property type="entry name" value="Peptidase_S8/S53_dom_sf"/>
</dbReference>
<feature type="domain" description="Peptidase S8/S53" evidence="7">
    <location>
        <begin position="178"/>
        <end position="448"/>
    </location>
</feature>
<dbReference type="PRINTS" id="PR00723">
    <property type="entry name" value="SUBTILISIN"/>
</dbReference>
<evidence type="ECO:0000313" key="8">
    <source>
        <dbReference type="EMBL" id="EGN58264.1"/>
    </source>
</evidence>
<dbReference type="Proteomes" id="UP000002772">
    <property type="component" value="Unassembled WGS sequence"/>
</dbReference>
<sequence>MRYRLKLCILGLLTMVCMPSLAGGSKDQKMNNCQLYRIYLKDKKYSEYSISRPSQFLSKRALERRQRYNIHVDSTDLPISNYYKRLITENDATILLESKWNNTILVRARAAEMCGKVKNLPFVMDIQPVCTMGVEESASKRAITMPFNGFAVPADRSIRDVVSKGLNGEALYGSGLDGSGILISVIDGGFANMKDLSAFQQMKIVGTRNFVPYAPSDIYLGTDHGTKAASILAANVPGKYLGLAPGAEYLLIRTEDAEREVLAEEDYWAAGVEYADSMGTDLISSSLGYNMVNDSLQENRSEVLDGESTLISHTASLLQKKGIILVVSAGNNGMDSWKMINVPADAKDIISVGATDGKGRNAPFSSIGFTSDGRIKPDVTAVGCNVPIINGFGKITTGNGTSFSAPIIAGLTACLWQRHRELNAGQIISMVKHSCDQWNKPDNIRGYGIPDYKKALYDNIY</sequence>
<dbReference type="InterPro" id="IPR015500">
    <property type="entry name" value="Peptidase_S8_subtilisin-rel"/>
</dbReference>
<evidence type="ECO:0000256" key="6">
    <source>
        <dbReference type="SAM" id="SignalP"/>
    </source>
</evidence>
<evidence type="ECO:0000256" key="1">
    <source>
        <dbReference type="ARBA" id="ARBA00011073"/>
    </source>
</evidence>
<dbReference type="InterPro" id="IPR023828">
    <property type="entry name" value="Peptidase_S8_Ser-AS"/>
</dbReference>
<dbReference type="InterPro" id="IPR051048">
    <property type="entry name" value="Peptidase_S8/S53_subtilisin"/>
</dbReference>
<evidence type="ECO:0000256" key="5">
    <source>
        <dbReference type="PROSITE-ProRule" id="PRU01240"/>
    </source>
</evidence>
<gene>
    <name evidence="8" type="ORF">Premu_0060</name>
</gene>
<evidence type="ECO:0000256" key="4">
    <source>
        <dbReference type="ARBA" id="ARBA00022825"/>
    </source>
</evidence>
<keyword evidence="4 5" id="KW-0720">Serine protease</keyword>
<dbReference type="InterPro" id="IPR017317">
    <property type="entry name" value="Pept_S8_subtilisin_bacteroid-2"/>
</dbReference>
<dbReference type="GO" id="GO:0004252">
    <property type="term" value="F:serine-type endopeptidase activity"/>
    <property type="evidence" value="ECO:0007669"/>
    <property type="project" value="UniProtKB-UniRule"/>
</dbReference>
<dbReference type="Gene3D" id="3.40.50.200">
    <property type="entry name" value="Peptidase S8/S53 domain"/>
    <property type="match status" value="1"/>
</dbReference>
<dbReference type="GO" id="GO:0006508">
    <property type="term" value="P:proteolysis"/>
    <property type="evidence" value="ECO:0007669"/>
    <property type="project" value="UniProtKB-KW"/>
</dbReference>
<accession>F8N599</accession>
<dbReference type="RefSeq" id="WP_007572172.1">
    <property type="nucleotide sequence ID" value="NZ_BPTS01000003.1"/>
</dbReference>
<comment type="similarity">
    <text evidence="1 5">Belongs to the peptidase S8 family.</text>
</comment>